<sequence length="145" mass="16563">MEKSDARSDAHEWSNYNQTQSDSNNSWSSTLGSEQTVWRKPAEGWLKCNVDGSFKNSGVPARGGWVVRDSNGMFVTAGHEEGMIVYSALEAEFQALLMAIQFCWCQGYTRVIFEGDNKKMIDILKSKALQFGLYNWVREIRWCMD</sequence>
<dbReference type="PANTHER" id="PTHR47074:SF78">
    <property type="entry name" value="GB|AAF30348.1-RELATED"/>
    <property type="match status" value="1"/>
</dbReference>
<dbReference type="OMA" id="LLMAIQF"/>
<dbReference type="InterPro" id="IPR012337">
    <property type="entry name" value="RNaseH-like_sf"/>
</dbReference>
<dbReference type="PANTHER" id="PTHR47074">
    <property type="entry name" value="BNAC02G40300D PROTEIN"/>
    <property type="match status" value="1"/>
</dbReference>
<accession>A0A0D3D909</accession>
<dbReference type="AlphaFoldDB" id="A0A0D3D909"/>
<dbReference type="Gramene" id="Bo7g067750.1">
    <property type="protein sequence ID" value="Bo7g067750.1"/>
    <property type="gene ID" value="Bo7g067750"/>
</dbReference>
<dbReference type="Proteomes" id="UP000032141">
    <property type="component" value="Chromosome C7"/>
</dbReference>
<dbReference type="GO" id="GO:0004523">
    <property type="term" value="F:RNA-DNA hybrid ribonuclease activity"/>
    <property type="evidence" value="ECO:0007669"/>
    <property type="project" value="InterPro"/>
</dbReference>
<keyword evidence="4" id="KW-1185">Reference proteome</keyword>
<feature type="compositionally biased region" description="Basic and acidic residues" evidence="1">
    <location>
        <begin position="1"/>
        <end position="12"/>
    </location>
</feature>
<protein>
    <recommendedName>
        <fullName evidence="2">RNase H type-1 domain-containing protein</fullName>
    </recommendedName>
</protein>
<organism evidence="3 4">
    <name type="scientific">Brassica oleracea var. oleracea</name>
    <dbReference type="NCBI Taxonomy" id="109376"/>
    <lineage>
        <taxon>Eukaryota</taxon>
        <taxon>Viridiplantae</taxon>
        <taxon>Streptophyta</taxon>
        <taxon>Embryophyta</taxon>
        <taxon>Tracheophyta</taxon>
        <taxon>Spermatophyta</taxon>
        <taxon>Magnoliopsida</taxon>
        <taxon>eudicotyledons</taxon>
        <taxon>Gunneridae</taxon>
        <taxon>Pentapetalae</taxon>
        <taxon>rosids</taxon>
        <taxon>malvids</taxon>
        <taxon>Brassicales</taxon>
        <taxon>Brassicaceae</taxon>
        <taxon>Brassiceae</taxon>
        <taxon>Brassica</taxon>
    </lineage>
</organism>
<evidence type="ECO:0000313" key="4">
    <source>
        <dbReference type="Proteomes" id="UP000032141"/>
    </source>
</evidence>
<proteinExistence type="predicted"/>
<name>A0A0D3D909_BRAOL</name>
<dbReference type="Gene3D" id="3.30.420.10">
    <property type="entry name" value="Ribonuclease H-like superfamily/Ribonuclease H"/>
    <property type="match status" value="1"/>
</dbReference>
<dbReference type="SUPFAM" id="SSF53098">
    <property type="entry name" value="Ribonuclease H-like"/>
    <property type="match status" value="1"/>
</dbReference>
<dbReference type="CDD" id="cd06222">
    <property type="entry name" value="RNase_H_like"/>
    <property type="match status" value="1"/>
</dbReference>
<feature type="domain" description="RNase H type-1" evidence="2">
    <location>
        <begin position="49"/>
        <end position="144"/>
    </location>
</feature>
<dbReference type="HOGENOM" id="CLU_1789565_0_0_1"/>
<dbReference type="InterPro" id="IPR044730">
    <property type="entry name" value="RNase_H-like_dom_plant"/>
</dbReference>
<reference evidence="3" key="2">
    <citation type="submission" date="2015-03" db="UniProtKB">
        <authorList>
            <consortium name="EnsemblPlants"/>
        </authorList>
    </citation>
    <scope>IDENTIFICATION</scope>
</reference>
<evidence type="ECO:0000256" key="1">
    <source>
        <dbReference type="SAM" id="MobiDB-lite"/>
    </source>
</evidence>
<dbReference type="EnsemblPlants" id="Bo7g067750.1">
    <property type="protein sequence ID" value="Bo7g067750.1"/>
    <property type="gene ID" value="Bo7g067750"/>
</dbReference>
<feature type="compositionally biased region" description="Polar residues" evidence="1">
    <location>
        <begin position="14"/>
        <end position="30"/>
    </location>
</feature>
<dbReference type="Pfam" id="PF13456">
    <property type="entry name" value="RVT_3"/>
    <property type="match status" value="1"/>
</dbReference>
<evidence type="ECO:0000259" key="2">
    <source>
        <dbReference type="Pfam" id="PF13456"/>
    </source>
</evidence>
<dbReference type="InterPro" id="IPR002156">
    <property type="entry name" value="RNaseH_domain"/>
</dbReference>
<dbReference type="eggNOG" id="KOG1075">
    <property type="taxonomic scope" value="Eukaryota"/>
</dbReference>
<reference evidence="3 4" key="1">
    <citation type="journal article" date="2014" name="Genome Biol.">
        <title>Transcriptome and methylome profiling reveals relics of genome dominance in the mesopolyploid Brassica oleracea.</title>
        <authorList>
            <person name="Parkin I.A."/>
            <person name="Koh C."/>
            <person name="Tang H."/>
            <person name="Robinson S.J."/>
            <person name="Kagale S."/>
            <person name="Clarke W.E."/>
            <person name="Town C.D."/>
            <person name="Nixon J."/>
            <person name="Krishnakumar V."/>
            <person name="Bidwell S.L."/>
            <person name="Denoeud F."/>
            <person name="Belcram H."/>
            <person name="Links M.G."/>
            <person name="Just J."/>
            <person name="Clarke C."/>
            <person name="Bender T."/>
            <person name="Huebert T."/>
            <person name="Mason A.S."/>
            <person name="Pires J.C."/>
            <person name="Barker G."/>
            <person name="Moore J."/>
            <person name="Walley P.G."/>
            <person name="Manoli S."/>
            <person name="Batley J."/>
            <person name="Edwards D."/>
            <person name="Nelson M.N."/>
            <person name="Wang X."/>
            <person name="Paterson A.H."/>
            <person name="King G."/>
            <person name="Bancroft I."/>
            <person name="Chalhoub B."/>
            <person name="Sharpe A.G."/>
        </authorList>
    </citation>
    <scope>NUCLEOTIDE SEQUENCE</scope>
    <source>
        <strain evidence="3 4">cv. TO1000</strain>
    </source>
</reference>
<feature type="region of interest" description="Disordered" evidence="1">
    <location>
        <begin position="1"/>
        <end position="30"/>
    </location>
</feature>
<dbReference type="InterPro" id="IPR036397">
    <property type="entry name" value="RNaseH_sf"/>
</dbReference>
<evidence type="ECO:0000313" key="3">
    <source>
        <dbReference type="EnsemblPlants" id="Bo7g067750.1"/>
    </source>
</evidence>
<dbReference type="GO" id="GO:0003676">
    <property type="term" value="F:nucleic acid binding"/>
    <property type="evidence" value="ECO:0007669"/>
    <property type="project" value="InterPro"/>
</dbReference>
<dbReference type="InterPro" id="IPR052929">
    <property type="entry name" value="RNase_H-like_EbsB-rel"/>
</dbReference>